<dbReference type="PANTHER" id="PTHR24096:SF149">
    <property type="entry name" value="AMP-BINDING DOMAIN-CONTAINING PROTEIN-RELATED"/>
    <property type="match status" value="1"/>
</dbReference>
<reference evidence="4" key="1">
    <citation type="submission" date="2021-10" db="EMBL/GenBank/DDBJ databases">
        <title>De novo Genome Assembly of Clathrus columnatus (Basidiomycota, Fungi) Using Illumina and Nanopore Sequence Data.</title>
        <authorList>
            <person name="Ogiso-Tanaka E."/>
            <person name="Itagaki H."/>
            <person name="Hosoya T."/>
            <person name="Hosaka K."/>
        </authorList>
    </citation>
    <scope>NUCLEOTIDE SEQUENCE</scope>
    <source>
        <strain evidence="4">MO-923</strain>
    </source>
</reference>
<dbReference type="AlphaFoldDB" id="A0AAV5ALA0"/>
<evidence type="ECO:0000256" key="1">
    <source>
        <dbReference type="ARBA" id="ARBA00006432"/>
    </source>
</evidence>
<evidence type="ECO:0000313" key="5">
    <source>
        <dbReference type="Proteomes" id="UP001050691"/>
    </source>
</evidence>
<comment type="similarity">
    <text evidence="1">Belongs to the ATP-dependent AMP-binding enzyme family.</text>
</comment>
<keyword evidence="2" id="KW-0436">Ligase</keyword>
<accession>A0AAV5ALA0</accession>
<evidence type="ECO:0000259" key="3">
    <source>
        <dbReference type="Pfam" id="PF00501"/>
    </source>
</evidence>
<dbReference type="SUPFAM" id="SSF56801">
    <property type="entry name" value="Acetyl-CoA synthetase-like"/>
    <property type="match status" value="1"/>
</dbReference>
<feature type="non-terminal residue" evidence="4">
    <location>
        <position position="313"/>
    </location>
</feature>
<dbReference type="Pfam" id="PF00501">
    <property type="entry name" value="AMP-binding"/>
    <property type="match status" value="1"/>
</dbReference>
<organism evidence="4 5">
    <name type="scientific">Clathrus columnatus</name>
    <dbReference type="NCBI Taxonomy" id="1419009"/>
    <lineage>
        <taxon>Eukaryota</taxon>
        <taxon>Fungi</taxon>
        <taxon>Dikarya</taxon>
        <taxon>Basidiomycota</taxon>
        <taxon>Agaricomycotina</taxon>
        <taxon>Agaricomycetes</taxon>
        <taxon>Phallomycetidae</taxon>
        <taxon>Phallales</taxon>
        <taxon>Clathraceae</taxon>
        <taxon>Clathrus</taxon>
    </lineage>
</organism>
<gene>
    <name evidence="4" type="ORF">Clacol_008721</name>
</gene>
<protein>
    <recommendedName>
        <fullName evidence="3">AMP-dependent synthetase/ligase domain-containing protein</fullName>
    </recommendedName>
</protein>
<proteinExistence type="inferred from homology"/>
<sequence length="313" mass="35315">MTYNSHVTFIQSNATRFTRRLAFKLPQFEVNDKDGTPTPHQEIIGWKHVTYARFYRDIISSAEYWLKTLGQGPHMYSSVIGLWTSGMVYRDFVHLFGLTMAGFVPQTLNLRDCSVEIAMEYFKLSNIVHIIYAPTAPIEQLKNRFQVHELIDVEQLPLVNETIISSPFSKQENGDDTVMIYHTSGSTSGKPKLVPYTRKWIDGQSRKPLPGLPDGKEVGISINGIVHISQLSNCLQEFKNGGCIVLMPWIDFTGAELVQIITECKANTLHQLSPIFGKLIREAMTNAELRMALKSLSFVGYGGADLGVNERLW</sequence>
<keyword evidence="5" id="KW-1185">Reference proteome</keyword>
<dbReference type="GO" id="GO:0016405">
    <property type="term" value="F:CoA-ligase activity"/>
    <property type="evidence" value="ECO:0007669"/>
    <property type="project" value="TreeGrafter"/>
</dbReference>
<feature type="domain" description="AMP-dependent synthetase/ligase" evidence="3">
    <location>
        <begin position="45"/>
        <end position="307"/>
    </location>
</feature>
<evidence type="ECO:0000313" key="4">
    <source>
        <dbReference type="EMBL" id="GJJ14457.1"/>
    </source>
</evidence>
<dbReference type="Gene3D" id="3.40.50.12780">
    <property type="entry name" value="N-terminal domain of ligase-like"/>
    <property type="match status" value="1"/>
</dbReference>
<dbReference type="EMBL" id="BPWL01000010">
    <property type="protein sequence ID" value="GJJ14457.1"/>
    <property type="molecule type" value="Genomic_DNA"/>
</dbReference>
<evidence type="ECO:0000256" key="2">
    <source>
        <dbReference type="ARBA" id="ARBA00022598"/>
    </source>
</evidence>
<name>A0AAV5ALA0_9AGAM</name>
<dbReference type="InterPro" id="IPR042099">
    <property type="entry name" value="ANL_N_sf"/>
</dbReference>
<dbReference type="Proteomes" id="UP001050691">
    <property type="component" value="Unassembled WGS sequence"/>
</dbReference>
<dbReference type="PANTHER" id="PTHR24096">
    <property type="entry name" value="LONG-CHAIN-FATTY-ACID--COA LIGASE"/>
    <property type="match status" value="1"/>
</dbReference>
<dbReference type="InterPro" id="IPR000873">
    <property type="entry name" value="AMP-dep_synth/lig_dom"/>
</dbReference>
<comment type="caution">
    <text evidence="4">The sequence shown here is derived from an EMBL/GenBank/DDBJ whole genome shotgun (WGS) entry which is preliminary data.</text>
</comment>